<keyword evidence="7" id="KW-0472">Membrane</keyword>
<keyword evidence="2" id="KW-0805">Transcription regulation</keyword>
<comment type="caution">
    <text evidence="9">The sequence shown here is derived from an EMBL/GenBank/DDBJ whole genome shotgun (WGS) entry which is preliminary data.</text>
</comment>
<dbReference type="Proteomes" id="UP000627838">
    <property type="component" value="Unassembled WGS sequence"/>
</dbReference>
<dbReference type="InterPro" id="IPR039425">
    <property type="entry name" value="RNA_pol_sigma-70-like"/>
</dbReference>
<evidence type="ECO:0000259" key="8">
    <source>
        <dbReference type="Pfam" id="PF04542"/>
    </source>
</evidence>
<evidence type="ECO:0000256" key="5">
    <source>
        <dbReference type="ARBA" id="ARBA00023163"/>
    </source>
</evidence>
<evidence type="ECO:0000313" key="9">
    <source>
        <dbReference type="EMBL" id="MBE1530601.1"/>
    </source>
</evidence>
<organism evidence="9 10">
    <name type="scientific">Actinomadura algeriensis</name>
    <dbReference type="NCBI Taxonomy" id="1679523"/>
    <lineage>
        <taxon>Bacteria</taxon>
        <taxon>Bacillati</taxon>
        <taxon>Actinomycetota</taxon>
        <taxon>Actinomycetes</taxon>
        <taxon>Streptosporangiales</taxon>
        <taxon>Thermomonosporaceae</taxon>
        <taxon>Actinomadura</taxon>
    </lineage>
</organism>
<evidence type="ECO:0000313" key="10">
    <source>
        <dbReference type="Proteomes" id="UP000627838"/>
    </source>
</evidence>
<keyword evidence="5" id="KW-0804">Transcription</keyword>
<proteinExistence type="inferred from homology"/>
<feature type="region of interest" description="Disordered" evidence="6">
    <location>
        <begin position="288"/>
        <end position="313"/>
    </location>
</feature>
<keyword evidence="4" id="KW-0238">DNA-binding</keyword>
<dbReference type="EMBL" id="JADBDZ010000001">
    <property type="protein sequence ID" value="MBE1530601.1"/>
    <property type="molecule type" value="Genomic_DNA"/>
</dbReference>
<evidence type="ECO:0000256" key="1">
    <source>
        <dbReference type="ARBA" id="ARBA00010641"/>
    </source>
</evidence>
<feature type="region of interest" description="Disordered" evidence="6">
    <location>
        <begin position="345"/>
        <end position="437"/>
    </location>
</feature>
<keyword evidence="7" id="KW-1133">Transmembrane helix</keyword>
<dbReference type="Gene3D" id="1.10.1740.10">
    <property type="match status" value="1"/>
</dbReference>
<evidence type="ECO:0000256" key="4">
    <source>
        <dbReference type="ARBA" id="ARBA00023125"/>
    </source>
</evidence>
<feature type="transmembrane region" description="Helical" evidence="7">
    <location>
        <begin position="319"/>
        <end position="340"/>
    </location>
</feature>
<dbReference type="RefSeq" id="WP_192757590.1">
    <property type="nucleotide sequence ID" value="NZ_JADBDZ010000001.1"/>
</dbReference>
<dbReference type="SUPFAM" id="SSF88946">
    <property type="entry name" value="Sigma2 domain of RNA polymerase sigma factors"/>
    <property type="match status" value="1"/>
</dbReference>
<feature type="compositionally biased region" description="Low complexity" evidence="6">
    <location>
        <begin position="355"/>
        <end position="419"/>
    </location>
</feature>
<keyword evidence="10" id="KW-1185">Reference proteome</keyword>
<dbReference type="InterPro" id="IPR013325">
    <property type="entry name" value="RNA_pol_sigma_r2"/>
</dbReference>
<dbReference type="PANTHER" id="PTHR43133:SF8">
    <property type="entry name" value="RNA POLYMERASE SIGMA FACTOR HI_1459-RELATED"/>
    <property type="match status" value="1"/>
</dbReference>
<dbReference type="PANTHER" id="PTHR43133">
    <property type="entry name" value="RNA POLYMERASE ECF-TYPE SIGMA FACTO"/>
    <property type="match status" value="1"/>
</dbReference>
<accession>A0ABR9JJ67</accession>
<sequence>MSGWPTFDRADDERSAHALASGDPAGLLQVMDRYAARLYDYCHALLRDRDAAAGALHDALVGASAQVSHLREPHLFRAWLYAIVRAECLRRLGDPARPVERHEAPEVEDGFLDEDELARRLEARRLVRGALSVLRGRERESLDLMLRHGLDTAEVGGVLDLDEPAAAELADVARARLDDALTAAHLLRTAPGVCPHLAHVAGTDGTGGDGGAWPLPAPVVRDLVRHVESCPACAPHVDRSLSAARLLGLLPVAMMPHDLRGRIMTTATDPAMAAEYAAVADRAGPFDEWGWPISGDRADGPGGAGDGPDGAGRGARRGLVPALAAGAAVVLVVLVAYVMIPDSSNENPLGARPGPSGTAAIAPAAPAASPTDSASPSQSASPSESPSPSATPSTTSASPSRSATPSRTPSRPTRPSRPSAPDEDDTPPSGTLQVGGGCTLHGAGDSCPIAVSAVGGTVTWSVGASSPLSASGGGTLQSGASDRAQVTLGGCSGPGSGAVTFSPGGASVQVSWTCEEHGGPDGQGTGG</sequence>
<dbReference type="InterPro" id="IPR013324">
    <property type="entry name" value="RNA_pol_sigma_r3/r4-like"/>
</dbReference>
<dbReference type="InterPro" id="IPR007627">
    <property type="entry name" value="RNA_pol_sigma70_r2"/>
</dbReference>
<keyword evidence="7" id="KW-0812">Transmembrane</keyword>
<keyword evidence="3" id="KW-0731">Sigma factor</keyword>
<feature type="compositionally biased region" description="Gly residues" evidence="6">
    <location>
        <begin position="300"/>
        <end position="313"/>
    </location>
</feature>
<feature type="domain" description="RNA polymerase sigma-70 region 2" evidence="8">
    <location>
        <begin position="32"/>
        <end position="92"/>
    </location>
</feature>
<evidence type="ECO:0000256" key="6">
    <source>
        <dbReference type="SAM" id="MobiDB-lite"/>
    </source>
</evidence>
<evidence type="ECO:0000256" key="7">
    <source>
        <dbReference type="SAM" id="Phobius"/>
    </source>
</evidence>
<dbReference type="SUPFAM" id="SSF88659">
    <property type="entry name" value="Sigma3 and sigma4 domains of RNA polymerase sigma factors"/>
    <property type="match status" value="1"/>
</dbReference>
<protein>
    <submittedName>
        <fullName evidence="9">RNA polymerase sigma factor (Sigma-70 family)</fullName>
    </submittedName>
</protein>
<evidence type="ECO:0000256" key="3">
    <source>
        <dbReference type="ARBA" id="ARBA00023082"/>
    </source>
</evidence>
<gene>
    <name evidence="9" type="ORF">H4W34_000434</name>
</gene>
<reference evidence="9 10" key="1">
    <citation type="submission" date="2020-10" db="EMBL/GenBank/DDBJ databases">
        <title>Sequencing the genomes of 1000 actinobacteria strains.</title>
        <authorList>
            <person name="Klenk H.-P."/>
        </authorList>
    </citation>
    <scope>NUCLEOTIDE SEQUENCE [LARGE SCALE GENOMIC DNA]</scope>
    <source>
        <strain evidence="9 10">DSM 46744</strain>
    </source>
</reference>
<evidence type="ECO:0000256" key="2">
    <source>
        <dbReference type="ARBA" id="ARBA00023015"/>
    </source>
</evidence>
<comment type="similarity">
    <text evidence="1">Belongs to the sigma-70 factor family. ECF subfamily.</text>
</comment>
<dbReference type="Pfam" id="PF04542">
    <property type="entry name" value="Sigma70_r2"/>
    <property type="match status" value="1"/>
</dbReference>
<name>A0ABR9JJ67_9ACTN</name>